<feature type="region of interest" description="Disordered" evidence="1">
    <location>
        <begin position="16"/>
        <end position="36"/>
    </location>
</feature>
<gene>
    <name evidence="2" type="ORF">CEXT_405521</name>
</gene>
<reference evidence="2 3" key="1">
    <citation type="submission" date="2021-06" db="EMBL/GenBank/DDBJ databases">
        <title>Caerostris extrusa draft genome.</title>
        <authorList>
            <person name="Kono N."/>
            <person name="Arakawa K."/>
        </authorList>
    </citation>
    <scope>NUCLEOTIDE SEQUENCE [LARGE SCALE GENOMIC DNA]</scope>
</reference>
<name>A0AAV4NWK7_CAEEX</name>
<accession>A0AAV4NWK7</accession>
<proteinExistence type="predicted"/>
<dbReference type="Proteomes" id="UP001054945">
    <property type="component" value="Unassembled WGS sequence"/>
</dbReference>
<dbReference type="EMBL" id="BPLR01021312">
    <property type="protein sequence ID" value="GIX88356.1"/>
    <property type="molecule type" value="Genomic_DNA"/>
</dbReference>
<comment type="caution">
    <text evidence="2">The sequence shown here is derived from an EMBL/GenBank/DDBJ whole genome shotgun (WGS) entry which is preliminary data.</text>
</comment>
<organism evidence="2 3">
    <name type="scientific">Caerostris extrusa</name>
    <name type="common">Bark spider</name>
    <name type="synonym">Caerostris bankana</name>
    <dbReference type="NCBI Taxonomy" id="172846"/>
    <lineage>
        <taxon>Eukaryota</taxon>
        <taxon>Metazoa</taxon>
        <taxon>Ecdysozoa</taxon>
        <taxon>Arthropoda</taxon>
        <taxon>Chelicerata</taxon>
        <taxon>Arachnida</taxon>
        <taxon>Araneae</taxon>
        <taxon>Araneomorphae</taxon>
        <taxon>Entelegynae</taxon>
        <taxon>Araneoidea</taxon>
        <taxon>Araneidae</taxon>
        <taxon>Caerostris</taxon>
    </lineage>
</organism>
<keyword evidence="3" id="KW-1185">Reference proteome</keyword>
<protein>
    <submittedName>
        <fullName evidence="2">Uncharacterized protein</fullName>
    </submittedName>
</protein>
<dbReference type="AlphaFoldDB" id="A0AAV4NWK7"/>
<evidence type="ECO:0000256" key="1">
    <source>
        <dbReference type="SAM" id="MobiDB-lite"/>
    </source>
</evidence>
<evidence type="ECO:0000313" key="3">
    <source>
        <dbReference type="Proteomes" id="UP001054945"/>
    </source>
</evidence>
<evidence type="ECO:0000313" key="2">
    <source>
        <dbReference type="EMBL" id="GIX88356.1"/>
    </source>
</evidence>
<sequence length="129" mass="14955">MVKDCCNNKNDLHPCDGQSMVKHPPPPSLREGWKRKKRTRKYRCELIENIHFPGSSPAAAGVFLMGREKRLDEMRSGKRLRKIRWAFHPSSLPKICSNQTLKVHRYIAVVFSFCKIVEKSASTWTQSEE</sequence>